<dbReference type="Gene3D" id="2.40.170.20">
    <property type="entry name" value="TonB-dependent receptor, beta-barrel domain"/>
    <property type="match status" value="1"/>
</dbReference>
<sequence length="783" mass="87790">MTHLNKTSLAVFISAALFAGSSAYAASTAQPNPEDQLTVTVTDKQDDDLSSKQTIDQEAIKNTPSGNGNLSDYLKSNPNVRYAESDQSGFTNGEIKPASISINGADPSQTAYMLDGININNDIDPTGGLFEGHIGVIPSQSSEQAYFFDANMLAGVTVYDSNVPANLGGFTGGAVVAETRQYSGKSHTQLKYRGTRSSWASMKVDDNIKNDLDAAIPLSNGAIYQPIYKKEFFSLVTEQGITDNIGMVLGFSRRDSNIRQSRQINPAGDRDNQDHTRRSDNILANFNWTPDVNRSLELGLRYSDYKEGKYFADNIDGNVTDTHQAYGTTLRWKQYLAKGTLTATAAYDKFADQRESNSSHAIQTFDIGNDRNYESGGYGDSQIAQQNTNFMLDYALDPLTWGKTTHAIKLGASHQITNYDFNRDQNVIVDQRTLFAGMEFGDTKTVSQGNVSTKYQNSTAYAQDIIKWNNLTLRPGVRIEKDDYLGNTNIAPRFSANWQALANTRLNLGLNRYYGRSFASMKLAGEILKLDENHSRRYESIDGLNTPYADELSLGINQNVGNFALTARYVLRKNKQRLVPDEKGSGNNIVEEYRNGSDFNVNIYTLQVSNVTPWVVGPTHWNTTLGADWIDTDRSDLQKNINPDELIFLDGKMMTRRQAEQTVNSSEEEWMVRLGLDMQLPKYNITWANKVYVKAPITGYEYDTDTSIGISKFNSFDFGTHTQWDTRVRWQPHLIATHNMYVQVDVLNVLNQVRQKTARASRQGDYGEYTPGREFWLELGYEF</sequence>
<dbReference type="Gene3D" id="2.170.130.10">
    <property type="entry name" value="TonB-dependent receptor, plug domain"/>
    <property type="match status" value="1"/>
</dbReference>
<dbReference type="KEGG" id="vta:A0982"/>
<evidence type="ECO:0000256" key="2">
    <source>
        <dbReference type="ARBA" id="ARBA00022448"/>
    </source>
</evidence>
<reference evidence="11 12" key="1">
    <citation type="submission" date="2017-10" db="EMBL/GenBank/DDBJ databases">
        <authorList>
            <person name="Banno H."/>
            <person name="Chua N.-H."/>
        </authorList>
    </citation>
    <scope>NUCLEOTIDE SEQUENCE [LARGE SCALE GENOMIC DNA]</scope>
    <source>
        <strain evidence="11">Vibrio tapetis CECT4600</strain>
    </source>
</reference>
<keyword evidence="4 7" id="KW-0812">Transmembrane</keyword>
<feature type="signal peptide" evidence="9">
    <location>
        <begin position="1"/>
        <end position="25"/>
    </location>
</feature>
<feature type="domain" description="TonB-dependent receptor plug" evidence="10">
    <location>
        <begin position="48"/>
        <end position="174"/>
    </location>
</feature>
<feature type="chain" id="PRO_5014608176" description="TonB-dependent receptor plug domain-containing protein" evidence="9">
    <location>
        <begin position="26"/>
        <end position="783"/>
    </location>
</feature>
<evidence type="ECO:0000256" key="1">
    <source>
        <dbReference type="ARBA" id="ARBA00004571"/>
    </source>
</evidence>
<proteinExistence type="inferred from homology"/>
<evidence type="ECO:0000256" key="8">
    <source>
        <dbReference type="SAM" id="MobiDB-lite"/>
    </source>
</evidence>
<evidence type="ECO:0000256" key="5">
    <source>
        <dbReference type="ARBA" id="ARBA00023136"/>
    </source>
</evidence>
<evidence type="ECO:0000313" key="11">
    <source>
        <dbReference type="EMBL" id="SON48961.1"/>
    </source>
</evidence>
<dbReference type="OrthoDB" id="9766643at2"/>
<dbReference type="InterPro" id="IPR039426">
    <property type="entry name" value="TonB-dep_rcpt-like"/>
</dbReference>
<keyword evidence="9" id="KW-0732">Signal</keyword>
<feature type="region of interest" description="Disordered" evidence="8">
    <location>
        <begin position="259"/>
        <end position="278"/>
    </location>
</feature>
<evidence type="ECO:0000259" key="10">
    <source>
        <dbReference type="Pfam" id="PF07715"/>
    </source>
</evidence>
<keyword evidence="6 7" id="KW-0998">Cell outer membrane</keyword>
<dbReference type="InterPro" id="IPR037066">
    <property type="entry name" value="Plug_dom_sf"/>
</dbReference>
<dbReference type="Pfam" id="PF07715">
    <property type="entry name" value="Plug"/>
    <property type="match status" value="1"/>
</dbReference>
<evidence type="ECO:0000256" key="9">
    <source>
        <dbReference type="SAM" id="SignalP"/>
    </source>
</evidence>
<dbReference type="InterPro" id="IPR012910">
    <property type="entry name" value="Plug_dom"/>
</dbReference>
<dbReference type="InterPro" id="IPR036942">
    <property type="entry name" value="Beta-barrel_TonB_sf"/>
</dbReference>
<comment type="subcellular location">
    <subcellularLocation>
        <location evidence="1 7">Cell outer membrane</location>
        <topology evidence="1 7">Multi-pass membrane protein</topology>
    </subcellularLocation>
</comment>
<evidence type="ECO:0000313" key="12">
    <source>
        <dbReference type="Proteomes" id="UP000235828"/>
    </source>
</evidence>
<keyword evidence="12" id="KW-1185">Reference proteome</keyword>
<keyword evidence="3 7" id="KW-1134">Transmembrane beta strand</keyword>
<dbReference type="PROSITE" id="PS52016">
    <property type="entry name" value="TONB_DEPENDENT_REC_3"/>
    <property type="match status" value="1"/>
</dbReference>
<protein>
    <recommendedName>
        <fullName evidence="10">TonB-dependent receptor plug domain-containing protein</fullName>
    </recommendedName>
</protein>
<feature type="compositionally biased region" description="Basic and acidic residues" evidence="8">
    <location>
        <begin position="268"/>
        <end position="278"/>
    </location>
</feature>
<accession>A0A2N8ZAN1</accession>
<evidence type="ECO:0000256" key="7">
    <source>
        <dbReference type="PROSITE-ProRule" id="PRU01360"/>
    </source>
</evidence>
<evidence type="ECO:0000256" key="4">
    <source>
        <dbReference type="ARBA" id="ARBA00022692"/>
    </source>
</evidence>
<keyword evidence="2 7" id="KW-0813">Transport</keyword>
<dbReference type="GO" id="GO:0009279">
    <property type="term" value="C:cell outer membrane"/>
    <property type="evidence" value="ECO:0007669"/>
    <property type="project" value="UniProtKB-SubCell"/>
</dbReference>
<dbReference type="RefSeq" id="WP_102521709.1">
    <property type="nucleotide sequence ID" value="NZ_LT960611.1"/>
</dbReference>
<gene>
    <name evidence="11" type="ORF">VTAP4600_A0982</name>
</gene>
<dbReference type="EMBL" id="LT960611">
    <property type="protein sequence ID" value="SON48961.1"/>
    <property type="molecule type" value="Genomic_DNA"/>
</dbReference>
<dbReference type="AlphaFoldDB" id="A0A2N8ZAN1"/>
<evidence type="ECO:0000256" key="6">
    <source>
        <dbReference type="ARBA" id="ARBA00023237"/>
    </source>
</evidence>
<comment type="similarity">
    <text evidence="7">Belongs to the TonB-dependent receptor family.</text>
</comment>
<name>A0A2N8ZAN1_9VIBR</name>
<organism evidence="11 12">
    <name type="scientific">Vibrio tapetis subsp. tapetis</name>
    <dbReference type="NCBI Taxonomy" id="1671868"/>
    <lineage>
        <taxon>Bacteria</taxon>
        <taxon>Pseudomonadati</taxon>
        <taxon>Pseudomonadota</taxon>
        <taxon>Gammaproteobacteria</taxon>
        <taxon>Vibrionales</taxon>
        <taxon>Vibrionaceae</taxon>
        <taxon>Vibrio</taxon>
    </lineage>
</organism>
<keyword evidence="5 7" id="KW-0472">Membrane</keyword>
<evidence type="ECO:0000256" key="3">
    <source>
        <dbReference type="ARBA" id="ARBA00022452"/>
    </source>
</evidence>
<dbReference type="Proteomes" id="UP000235828">
    <property type="component" value="Chromosome A"/>
</dbReference>
<dbReference type="SUPFAM" id="SSF56935">
    <property type="entry name" value="Porins"/>
    <property type="match status" value="1"/>
</dbReference>